<dbReference type="STRING" id="104452.A0A0L7LQ59"/>
<accession>A0A0L7LQ59</accession>
<feature type="non-terminal residue" evidence="2">
    <location>
        <position position="365"/>
    </location>
</feature>
<reference evidence="2 3" key="1">
    <citation type="journal article" date="2015" name="Genome Biol. Evol.">
        <title>The genome of winter moth (Operophtera brumata) provides a genomic perspective on sexual dimorphism and phenology.</title>
        <authorList>
            <person name="Derks M.F."/>
            <person name="Smit S."/>
            <person name="Salis L."/>
            <person name="Schijlen E."/>
            <person name="Bossers A."/>
            <person name="Mateman C."/>
            <person name="Pijl A.S."/>
            <person name="de Ridder D."/>
            <person name="Groenen M.A."/>
            <person name="Visser M.E."/>
            <person name="Megens H.J."/>
        </authorList>
    </citation>
    <scope>NUCLEOTIDE SEQUENCE [LARGE SCALE GENOMIC DNA]</scope>
    <source>
        <strain evidence="2">WM2013NL</strain>
        <tissue evidence="2">Head and thorax</tissue>
    </source>
</reference>
<comment type="caution">
    <text evidence="2">The sequence shown here is derived from an EMBL/GenBank/DDBJ whole genome shotgun (WGS) entry which is preliminary data.</text>
</comment>
<feature type="domain" description="Mon2/Sec7/BIG1-like dimerisation and cyclophilin-binding" evidence="1">
    <location>
        <begin position="13"/>
        <end position="103"/>
    </location>
</feature>
<evidence type="ECO:0000259" key="1">
    <source>
        <dbReference type="Pfam" id="PF16213"/>
    </source>
</evidence>
<dbReference type="Pfam" id="PF16213">
    <property type="entry name" value="DCB"/>
    <property type="match status" value="1"/>
</dbReference>
<name>A0A0L7LQ59_OPEBR</name>
<proteinExistence type="predicted"/>
<evidence type="ECO:0000313" key="2">
    <source>
        <dbReference type="EMBL" id="KOB77580.1"/>
    </source>
</evidence>
<sequence length="365" mass="39093">MAFVSAVTGDDSTKKFMEVLQSDFRTLSIETKKKYPQIREACDEAVEKLSLAANNPQASLYGVVNQILYPLFCLGTIQRLIAQQGIDAKGARHVVDCLYNLGQGSVPSSSSSACCPLQDIITSHAAAATVRQLVALVFERALAEAEGTIILIISLHAAAATVRQLVALVFVRALAEAEGTLKVNPADVRPQTNNKAPKDLKPCADIIQLINGDSAHWLVGLTDVPKTFGLELLDTVLTDFSAIFFKVNIKDANGAGSPAAAERPHFPVTMRLLRLVSIIVHKYHAALVSFTSLHIPGAQPPSSVNGAGSPAAAERPHFPVTMRLLRLVSIIVHKYHAALIFQHIVSALGAYVQSLFVAANVNTPP</sequence>
<dbReference type="AlphaFoldDB" id="A0A0L7LQ59"/>
<organism evidence="2 3">
    <name type="scientific">Operophtera brumata</name>
    <name type="common">Winter moth</name>
    <name type="synonym">Phalaena brumata</name>
    <dbReference type="NCBI Taxonomy" id="104452"/>
    <lineage>
        <taxon>Eukaryota</taxon>
        <taxon>Metazoa</taxon>
        <taxon>Ecdysozoa</taxon>
        <taxon>Arthropoda</taxon>
        <taxon>Hexapoda</taxon>
        <taxon>Insecta</taxon>
        <taxon>Pterygota</taxon>
        <taxon>Neoptera</taxon>
        <taxon>Endopterygota</taxon>
        <taxon>Lepidoptera</taxon>
        <taxon>Glossata</taxon>
        <taxon>Ditrysia</taxon>
        <taxon>Geometroidea</taxon>
        <taxon>Geometridae</taxon>
        <taxon>Larentiinae</taxon>
        <taxon>Operophtera</taxon>
    </lineage>
</organism>
<evidence type="ECO:0000313" key="3">
    <source>
        <dbReference type="Proteomes" id="UP000037510"/>
    </source>
</evidence>
<gene>
    <name evidence="2" type="ORF">OBRU01_03834</name>
</gene>
<dbReference type="InterPro" id="IPR032629">
    <property type="entry name" value="DCB_dom"/>
</dbReference>
<keyword evidence="3" id="KW-1185">Reference proteome</keyword>
<dbReference type="EMBL" id="JTDY01000352">
    <property type="protein sequence ID" value="KOB77580.1"/>
    <property type="molecule type" value="Genomic_DNA"/>
</dbReference>
<dbReference type="Proteomes" id="UP000037510">
    <property type="component" value="Unassembled WGS sequence"/>
</dbReference>
<protein>
    <submittedName>
        <fullName evidence="2">Putative MON2-like protein</fullName>
    </submittedName>
</protein>